<dbReference type="PANTHER" id="PTHR37981:SF1">
    <property type="entry name" value="SGNH HYDROLASE-TYPE ESTERASE DOMAIN-CONTAINING PROTEIN"/>
    <property type="match status" value="1"/>
</dbReference>
<dbReference type="InterPro" id="IPR037460">
    <property type="entry name" value="SEST-like"/>
</dbReference>
<feature type="region of interest" description="Disordered" evidence="1">
    <location>
        <begin position="1"/>
        <end position="38"/>
    </location>
</feature>
<evidence type="ECO:0000259" key="3">
    <source>
        <dbReference type="Pfam" id="PF25275"/>
    </source>
</evidence>
<name>A0ABV8IQF3_9ACTN</name>
<keyword evidence="5" id="KW-1185">Reference proteome</keyword>
<comment type="caution">
    <text evidence="4">The sequence shown here is derived from an EMBL/GenBank/DDBJ whole genome shotgun (WGS) entry which is preliminary data.</text>
</comment>
<evidence type="ECO:0000313" key="5">
    <source>
        <dbReference type="Proteomes" id="UP001595867"/>
    </source>
</evidence>
<dbReference type="SUPFAM" id="SSF52266">
    <property type="entry name" value="SGNH hydrolase"/>
    <property type="match status" value="1"/>
</dbReference>
<dbReference type="InterPro" id="IPR033803">
    <property type="entry name" value="CBD-like_Golvesin-Xly"/>
</dbReference>
<reference evidence="5" key="1">
    <citation type="journal article" date="2019" name="Int. J. Syst. Evol. Microbiol.">
        <title>The Global Catalogue of Microorganisms (GCM) 10K type strain sequencing project: providing services to taxonomists for standard genome sequencing and annotation.</title>
        <authorList>
            <consortium name="The Broad Institute Genomics Platform"/>
            <consortium name="The Broad Institute Genome Sequencing Center for Infectious Disease"/>
            <person name="Wu L."/>
            <person name="Ma J."/>
        </authorList>
    </citation>
    <scope>NUCLEOTIDE SEQUENCE [LARGE SCALE GENOMIC DNA]</scope>
    <source>
        <strain evidence="5">TBRC 5832</strain>
    </source>
</reference>
<dbReference type="CDD" id="cd01823">
    <property type="entry name" value="SEST_like"/>
    <property type="match status" value="1"/>
</dbReference>
<dbReference type="Pfam" id="PF25275">
    <property type="entry name" value="Golvesin_C"/>
    <property type="match status" value="1"/>
</dbReference>
<feature type="region of interest" description="Disordered" evidence="1">
    <location>
        <begin position="1038"/>
        <end position="1059"/>
    </location>
</feature>
<evidence type="ECO:0000259" key="2">
    <source>
        <dbReference type="Pfam" id="PF14040"/>
    </source>
</evidence>
<dbReference type="Pfam" id="PF14040">
    <property type="entry name" value="DNase_NucA_NucB"/>
    <property type="match status" value="1"/>
</dbReference>
<dbReference type="RefSeq" id="WP_378065678.1">
    <property type="nucleotide sequence ID" value="NZ_JBHSBL010000006.1"/>
</dbReference>
<evidence type="ECO:0008006" key="6">
    <source>
        <dbReference type="Google" id="ProtNLM"/>
    </source>
</evidence>
<organism evidence="4 5">
    <name type="scientific">Actinoplanes subglobosus</name>
    <dbReference type="NCBI Taxonomy" id="1547892"/>
    <lineage>
        <taxon>Bacteria</taxon>
        <taxon>Bacillati</taxon>
        <taxon>Actinomycetota</taxon>
        <taxon>Actinomycetes</taxon>
        <taxon>Micromonosporales</taxon>
        <taxon>Micromonosporaceae</taxon>
        <taxon>Actinoplanes</taxon>
    </lineage>
</organism>
<accession>A0ABV8IQF3</accession>
<feature type="region of interest" description="Disordered" evidence="1">
    <location>
        <begin position="1315"/>
        <end position="1337"/>
    </location>
</feature>
<protein>
    <recommendedName>
        <fullName evidence="6">SGNH hydrolase-type esterase domain-containing protein</fullName>
    </recommendedName>
</protein>
<sequence>MTTTPAQAEPVTPPSSPAVPNPAEPADQVPPAKRDKVLQKNWRSSKDRIWTTTGDANGFHVLTATAKTGYQWETAASLSEPGFDVDLWIGNACATESGRRVVVVYGPRTFTNKADLFDRGGFTAVVDLVTHEVKKLPVQSSLAYFNPGCGAGEKAVISQFDGERREDPKDTTTQSRLFTVDAAARTLSKPILLNTELSSPVPVRDGGITAAAAGGLVTVSPAGKLTRTASATGVPFRLVPDAAGGVVFMDKAGEQVRVRRAVGKAVTELASGPANDVGVTRGDAGRVFITGEPAKVAKLPSGVQKIAVPRESVVSTRGDLALTKVKEVGAHDPRTDTVDPTVAKDVVVSATVVATGESLTFEVSPAVIGAEAIAGRAVHPELGTAATAKTQAKSLAQAGSPTDPVEDERYCSVARNDVRNQAVQPKPRNVEWAVDQAIVGKLNQAASRPANWKGYGMPAYSPQTLFPAPALLGGGRVPAQIMLGIIAQESNMWQASKYALPGVAANPLMGNYYGRDIYNSNTADDWDIKWTDADCGYGLTQATDGMRMLGKEKTDDKGNKVEVALPYETQRAVAVDYAANIAYGLRILQDKWNQTYAAGLKVHNADPSAIENWFFAVWAYNSGFYPNKNDGQPWGVGWLNNPINPRYDQQRHPFMTLYEDAKNPQRWPYPEKVMGWAANPITMTESPGVEKAGYNYAWWSTPTDKLNVKPPKELFCTAENNCYPGVAQQPNAPGMETEKPGPCLHTNAAGQYDLKCWAHSPVSWQKVNAAGACTSCGHEQLRFDPGYPWCSTAGQTGCESDGISYPVYCDQLAGLSESSVVVDDVPADAPTPRGCAEAPRRAAGSFNLSFSGAGDGTYPSKIDFHQVGGGYRGHYWRASTRTPGTEGGKLEVTGTWRLGGYGAKKMRVQVFVPEFGAWTEQAKYTIHLGNGQTRYRVLNQTWQQNRWIDLGTFDFKGDPAVSLTTEAKDGTGDDSIIFDAVAFTLAGAPAYGEENDLWPEDLGDSLPDQVHYVAMGDSYASGEGLAPYDRNSDLQRTNGTKGSKVNACHRSQGGAYPSQAKVPGDDAWGLFGNADDHLPVARMVQQHNWGSFGFIACSGAKTTSVTRDAVNSPPAASDSGGHTDWGSADYAWGELTQVEQGWLDPETTHVSISIGGNDVRFAEILRGCIATLGKCSDTDYKLTRDNGKVDPEALRDYETKMIRDWLPAKLKATYRAIHRAAPNAAIYVMGYPQLFPIERANEICWGLNSEDRLFLNALAGRLSIAIAHAVDQVKAEGVNIRWIDASKGISVADEDDEKKWACGGDDDHRWVNGVTSKTTDGSGESTPGTGTFHPTSAGQKGLANLLSNAFGEDQKSRSELVTEVKEHIIEYANTRWPTDNKGRWRLKDEQAQYAAERCVDLARRGGAVPMYGDYTPCLMVPILFPTAFSANGAARNDEIAIQANPPWVQLRYVSGANEKKWTFKTKKWFEKVMYGQTTCPTPRTSGMECDEFPFYTSEEGGAWDFWTGGENSPLTTRLAEVPEEENGDEGSMVGGMYTACKMRTATYTHVDNPDPLPQGQSYFWNQRLTSGDLFLTIPLTDASKTDQVKTFYVC</sequence>
<dbReference type="Proteomes" id="UP001595867">
    <property type="component" value="Unassembled WGS sequence"/>
</dbReference>
<dbReference type="Gene3D" id="3.40.50.1110">
    <property type="entry name" value="SGNH hydrolase"/>
    <property type="match status" value="1"/>
</dbReference>
<gene>
    <name evidence="4" type="ORF">ACFO0C_06810</name>
</gene>
<feature type="compositionally biased region" description="Pro residues" evidence="1">
    <location>
        <begin position="11"/>
        <end position="23"/>
    </location>
</feature>
<evidence type="ECO:0000313" key="4">
    <source>
        <dbReference type="EMBL" id="MFC4064633.1"/>
    </source>
</evidence>
<dbReference type="PANTHER" id="PTHR37981">
    <property type="entry name" value="LIPASE 2"/>
    <property type="match status" value="1"/>
</dbReference>
<dbReference type="InterPro" id="IPR029476">
    <property type="entry name" value="DNase_NucA_NucB"/>
</dbReference>
<feature type="domain" description="Golvesin/Xly CBD-like" evidence="3">
    <location>
        <begin position="895"/>
        <end position="984"/>
    </location>
</feature>
<evidence type="ECO:0000256" key="1">
    <source>
        <dbReference type="SAM" id="MobiDB-lite"/>
    </source>
</evidence>
<dbReference type="InterPro" id="IPR036514">
    <property type="entry name" value="SGNH_hydro_sf"/>
</dbReference>
<feature type="domain" description="Deoxyribonuclease NucA/NucB" evidence="2">
    <location>
        <begin position="1482"/>
        <end position="1543"/>
    </location>
</feature>
<proteinExistence type="predicted"/>
<dbReference type="EMBL" id="JBHSBL010000006">
    <property type="protein sequence ID" value="MFC4064633.1"/>
    <property type="molecule type" value="Genomic_DNA"/>
</dbReference>